<feature type="non-terminal residue" evidence="2">
    <location>
        <position position="251"/>
    </location>
</feature>
<protein>
    <submittedName>
        <fullName evidence="2">Uncharacterized protein</fullName>
    </submittedName>
</protein>
<organism evidence="2 3">
    <name type="scientific">Haematococcus lacustris</name>
    <name type="common">Green alga</name>
    <name type="synonym">Haematococcus pluvialis</name>
    <dbReference type="NCBI Taxonomy" id="44745"/>
    <lineage>
        <taxon>Eukaryota</taxon>
        <taxon>Viridiplantae</taxon>
        <taxon>Chlorophyta</taxon>
        <taxon>core chlorophytes</taxon>
        <taxon>Chlorophyceae</taxon>
        <taxon>CS clade</taxon>
        <taxon>Chlamydomonadales</taxon>
        <taxon>Haematococcaceae</taxon>
        <taxon>Haematococcus</taxon>
    </lineage>
</organism>
<proteinExistence type="predicted"/>
<accession>A0A699YKC7</accession>
<feature type="compositionally biased region" description="Basic and acidic residues" evidence="1">
    <location>
        <begin position="88"/>
        <end position="99"/>
    </location>
</feature>
<dbReference type="AlphaFoldDB" id="A0A699YKC7"/>
<evidence type="ECO:0000313" key="2">
    <source>
        <dbReference type="EMBL" id="GFH10540.1"/>
    </source>
</evidence>
<comment type="caution">
    <text evidence="2">The sequence shown here is derived from an EMBL/GenBank/DDBJ whole genome shotgun (WGS) entry which is preliminary data.</text>
</comment>
<feature type="region of interest" description="Disordered" evidence="1">
    <location>
        <begin position="76"/>
        <end position="99"/>
    </location>
</feature>
<name>A0A699YKC7_HAELA</name>
<evidence type="ECO:0000313" key="3">
    <source>
        <dbReference type="Proteomes" id="UP000485058"/>
    </source>
</evidence>
<reference evidence="2 3" key="1">
    <citation type="submission" date="2020-02" db="EMBL/GenBank/DDBJ databases">
        <title>Draft genome sequence of Haematococcus lacustris strain NIES-144.</title>
        <authorList>
            <person name="Morimoto D."/>
            <person name="Nakagawa S."/>
            <person name="Yoshida T."/>
            <person name="Sawayama S."/>
        </authorList>
    </citation>
    <scope>NUCLEOTIDE SEQUENCE [LARGE SCALE GENOMIC DNA]</scope>
    <source>
        <strain evidence="2 3">NIES-144</strain>
    </source>
</reference>
<evidence type="ECO:0000256" key="1">
    <source>
        <dbReference type="SAM" id="MobiDB-lite"/>
    </source>
</evidence>
<dbReference type="EMBL" id="BLLF01000324">
    <property type="protein sequence ID" value="GFH10540.1"/>
    <property type="molecule type" value="Genomic_DNA"/>
</dbReference>
<sequence length="251" mass="26615">MASHAGLHMADESACTQHQGVLILPRVHSCSEAVSILPQLHHAPLFVHMRALPTGRCHIVVIGMWIMMTIQPLPHTTTADDGVDGGDSGDRDGKGKGGDCYDLNGGHGNAHLPATPTLVTPAVLAFPSFRDLGADFWGLGQFGTCRTCRLPAMPVFMPVVPPFTAAVPIMGALAALEGPAALPICCLFSLMISSSVMSCEQMNATEMSRWQELGAPDAAISQYPPSSSPRAPLRFTCSVVARWPQVSGFED</sequence>
<gene>
    <name evidence="2" type="ORF">HaLaN_05868</name>
</gene>
<keyword evidence="3" id="KW-1185">Reference proteome</keyword>
<dbReference type="Proteomes" id="UP000485058">
    <property type="component" value="Unassembled WGS sequence"/>
</dbReference>